<keyword evidence="1" id="KW-0472">Membrane</keyword>
<dbReference type="InterPro" id="IPR001173">
    <property type="entry name" value="Glyco_trans_2-like"/>
</dbReference>
<dbReference type="OrthoDB" id="153025at2"/>
<dbReference type="Gene3D" id="3.90.550.10">
    <property type="entry name" value="Spore Coat Polysaccharide Biosynthesis Protein SpsA, Chain A"/>
    <property type="match status" value="1"/>
</dbReference>
<organism evidence="3 4">
    <name type="scientific">Tengunoibacter tsumagoiensis</name>
    <dbReference type="NCBI Taxonomy" id="2014871"/>
    <lineage>
        <taxon>Bacteria</taxon>
        <taxon>Bacillati</taxon>
        <taxon>Chloroflexota</taxon>
        <taxon>Ktedonobacteria</taxon>
        <taxon>Ktedonobacterales</taxon>
        <taxon>Dictyobacteraceae</taxon>
        <taxon>Tengunoibacter</taxon>
    </lineage>
</organism>
<dbReference type="EMBL" id="BIFR01000001">
    <property type="protein sequence ID" value="GCE11740.1"/>
    <property type="molecule type" value="Genomic_DNA"/>
</dbReference>
<dbReference type="GO" id="GO:0016740">
    <property type="term" value="F:transferase activity"/>
    <property type="evidence" value="ECO:0007669"/>
    <property type="project" value="UniProtKB-KW"/>
</dbReference>
<dbReference type="Pfam" id="PF00535">
    <property type="entry name" value="Glycos_transf_2"/>
    <property type="match status" value="1"/>
</dbReference>
<dbReference type="SUPFAM" id="SSF53448">
    <property type="entry name" value="Nucleotide-diphospho-sugar transferases"/>
    <property type="match status" value="1"/>
</dbReference>
<name>A0A401ZY27_9CHLR</name>
<dbReference type="AlphaFoldDB" id="A0A401ZY27"/>
<dbReference type="Proteomes" id="UP000287352">
    <property type="component" value="Unassembled WGS sequence"/>
</dbReference>
<comment type="caution">
    <text evidence="3">The sequence shown here is derived from an EMBL/GenBank/DDBJ whole genome shotgun (WGS) entry which is preliminary data.</text>
</comment>
<gene>
    <name evidence="3" type="ORF">KTT_15990</name>
</gene>
<reference evidence="4" key="1">
    <citation type="submission" date="2018-12" db="EMBL/GenBank/DDBJ databases">
        <title>Tengunoibacter tsumagoiensis gen. nov., sp. nov., Dictyobacter kobayashii sp. nov., D. alpinus sp. nov., and D. joshuensis sp. nov. and description of Dictyobacteraceae fam. nov. within the order Ktedonobacterales isolated from Tengu-no-mugimeshi.</title>
        <authorList>
            <person name="Wang C.M."/>
            <person name="Zheng Y."/>
            <person name="Sakai Y."/>
            <person name="Toyoda A."/>
            <person name="Minakuchi Y."/>
            <person name="Abe K."/>
            <person name="Yokota A."/>
            <person name="Yabe S."/>
        </authorList>
    </citation>
    <scope>NUCLEOTIDE SEQUENCE [LARGE SCALE GENOMIC DNA]</scope>
    <source>
        <strain evidence="4">Uno3</strain>
    </source>
</reference>
<dbReference type="InterPro" id="IPR029044">
    <property type="entry name" value="Nucleotide-diphossugar_trans"/>
</dbReference>
<keyword evidence="1" id="KW-1133">Transmembrane helix</keyword>
<protein>
    <submittedName>
        <fullName evidence="3">Glycosyl transferase family 2</fullName>
    </submittedName>
</protein>
<evidence type="ECO:0000313" key="4">
    <source>
        <dbReference type="Proteomes" id="UP000287352"/>
    </source>
</evidence>
<dbReference type="PANTHER" id="PTHR43685">
    <property type="entry name" value="GLYCOSYLTRANSFERASE"/>
    <property type="match status" value="1"/>
</dbReference>
<feature type="transmembrane region" description="Helical" evidence="1">
    <location>
        <begin position="285"/>
        <end position="305"/>
    </location>
</feature>
<dbReference type="PANTHER" id="PTHR43685:SF2">
    <property type="entry name" value="GLYCOSYLTRANSFERASE 2-LIKE DOMAIN-CONTAINING PROTEIN"/>
    <property type="match status" value="1"/>
</dbReference>
<evidence type="ECO:0000256" key="1">
    <source>
        <dbReference type="SAM" id="Phobius"/>
    </source>
</evidence>
<sequence>MIPARQCISVIICAYSLDRWELLLAAVRALQAQTLPAKEIIVVIDHHPALFTQAKTLLPGVIVLENNAKQGLSNARNTGIAAAQGELIAFLDDDACPPPLWLEEFDRALQPATILGAGSAVVPAWQQQRPGWFPAEFYWVVGCSYLGMPTVPAEIRNPIGASMCIRRKVFEEVGGFRSEIGRIGTRPIGCEETELCIRARQQWPLQSFRFLPSVSVSHVVPAHRATWSYFFARCYAEGLSKAGISRLVGSKASLSTENNYTFRTLPQGFLRNLHQALFKRDRWGLARAAAIVLGLTITTLGYVIGICSPTTIHPNRRAPAIADSNLLWQNHSTGNPGIPS</sequence>
<evidence type="ECO:0000313" key="3">
    <source>
        <dbReference type="EMBL" id="GCE11740.1"/>
    </source>
</evidence>
<evidence type="ECO:0000259" key="2">
    <source>
        <dbReference type="Pfam" id="PF00535"/>
    </source>
</evidence>
<keyword evidence="1" id="KW-0812">Transmembrane</keyword>
<dbReference type="InterPro" id="IPR050834">
    <property type="entry name" value="Glycosyltransf_2"/>
</dbReference>
<keyword evidence="4" id="KW-1185">Reference proteome</keyword>
<proteinExistence type="predicted"/>
<keyword evidence="3" id="KW-0808">Transferase</keyword>
<feature type="domain" description="Glycosyltransferase 2-like" evidence="2">
    <location>
        <begin position="9"/>
        <end position="173"/>
    </location>
</feature>
<accession>A0A401ZY27</accession>
<dbReference type="RefSeq" id="WP_126579420.1">
    <property type="nucleotide sequence ID" value="NZ_BIFR01000001.1"/>
</dbReference>